<reference evidence="7" key="1">
    <citation type="submission" date="2025-08" db="UniProtKB">
        <authorList>
            <consortium name="RefSeq"/>
        </authorList>
    </citation>
    <scope>IDENTIFICATION</scope>
    <source>
        <tissue evidence="7">Total insect</tissue>
    </source>
</reference>
<dbReference type="Gene3D" id="2.130.10.10">
    <property type="entry name" value="YVTN repeat-like/Quinoprotein amine dehydrogenase"/>
    <property type="match status" value="2"/>
</dbReference>
<dbReference type="InParanoid" id="A0A6P8ZKN0"/>
<protein>
    <submittedName>
        <fullName evidence="7">Proteasomal ATPase-associated factor 1-like</fullName>
    </submittedName>
</protein>
<keyword evidence="6" id="KW-1185">Reference proteome</keyword>
<accession>A0A6P8ZKN0</accession>
<dbReference type="PROSITE" id="PS50082">
    <property type="entry name" value="WD_REPEATS_2"/>
    <property type="match status" value="2"/>
</dbReference>
<evidence type="ECO:0000256" key="5">
    <source>
        <dbReference type="PROSITE-ProRule" id="PRU00221"/>
    </source>
</evidence>
<dbReference type="OrthoDB" id="27537at2759"/>
<dbReference type="SMART" id="SM00320">
    <property type="entry name" value="WD40"/>
    <property type="match status" value="5"/>
</dbReference>
<evidence type="ECO:0000313" key="7">
    <source>
        <dbReference type="RefSeq" id="XP_034237389.1"/>
    </source>
</evidence>
<feature type="repeat" description="WD" evidence="5">
    <location>
        <begin position="135"/>
        <end position="176"/>
    </location>
</feature>
<feature type="repeat" description="WD" evidence="5">
    <location>
        <begin position="177"/>
        <end position="209"/>
    </location>
</feature>
<dbReference type="InterPro" id="IPR001680">
    <property type="entry name" value="WD40_rpt"/>
</dbReference>
<evidence type="ECO:0000313" key="6">
    <source>
        <dbReference type="Proteomes" id="UP000515158"/>
    </source>
</evidence>
<dbReference type="SUPFAM" id="SSF50978">
    <property type="entry name" value="WD40 repeat-like"/>
    <property type="match status" value="1"/>
</dbReference>
<evidence type="ECO:0000256" key="4">
    <source>
        <dbReference type="ARBA" id="ARBA00038321"/>
    </source>
</evidence>
<dbReference type="InterPro" id="IPR015943">
    <property type="entry name" value="WD40/YVTN_repeat-like_dom_sf"/>
</dbReference>
<dbReference type="PANTHER" id="PTHR19857:SF19">
    <property type="entry name" value="26S PROTEASOME REGULATORY SUBUNIT RPN14"/>
    <property type="match status" value="1"/>
</dbReference>
<dbReference type="AlphaFoldDB" id="A0A6P8ZKN0"/>
<name>A0A6P8ZKN0_THRPL</name>
<dbReference type="PANTHER" id="PTHR19857">
    <property type="entry name" value="MITOCHONDRIAL DIVISION PROTEIN 1-RELATED"/>
    <property type="match status" value="1"/>
</dbReference>
<keyword evidence="1 5" id="KW-0853">WD repeat</keyword>
<comment type="similarity">
    <text evidence="4">Belongs to the WD repeat PAAF1/RPN14 family.</text>
</comment>
<sequence>MSSKEYDCRSAPVLNIQCNWDDLIRNKNCEIWVSCKFRGENSFNGKIISGGSKDSVSSSEGFSAKWVSDARGISVLHLKSNCRTLFVAPGSQFTGIHKKSIVSLHTTPGGLAVSACTNNQLNVWDTKTGVVCRSFSDHPCDVYQCRFFPSGVVVISGGADMQLKIWSAETGQCPVTLRGHTGSIMDVAIVDRGRNVVSVSKDGTARLWDCGKSACLGILIELPSVINCCAITSVSNKVPLGEPNESPSDREIGTEDKVLIVGCEDGVLASIAVRSRNTLSKKALLSAINCLAPVNEETVAVGCQDGQVFLFNPANLDKPICAWYESNSAALSLLCHSDGIFVGRSDGTCTYLPFKDSNESPKRLLLTGPEYDPIYDISSDGHAIYTACRDGSVRKYSVTKPLQVLNNE</sequence>
<organism evidence="7">
    <name type="scientific">Thrips palmi</name>
    <name type="common">Melon thrips</name>
    <dbReference type="NCBI Taxonomy" id="161013"/>
    <lineage>
        <taxon>Eukaryota</taxon>
        <taxon>Metazoa</taxon>
        <taxon>Ecdysozoa</taxon>
        <taxon>Arthropoda</taxon>
        <taxon>Hexapoda</taxon>
        <taxon>Insecta</taxon>
        <taxon>Pterygota</taxon>
        <taxon>Neoptera</taxon>
        <taxon>Paraneoptera</taxon>
        <taxon>Thysanoptera</taxon>
        <taxon>Terebrantia</taxon>
        <taxon>Thripoidea</taxon>
        <taxon>Thripidae</taxon>
        <taxon>Thrips</taxon>
    </lineage>
</organism>
<evidence type="ECO:0000256" key="1">
    <source>
        <dbReference type="ARBA" id="ARBA00022574"/>
    </source>
</evidence>
<dbReference type="GO" id="GO:0000502">
    <property type="term" value="C:proteasome complex"/>
    <property type="evidence" value="ECO:0007669"/>
    <property type="project" value="UniProtKB-KW"/>
</dbReference>
<dbReference type="Proteomes" id="UP000515158">
    <property type="component" value="Unplaced"/>
</dbReference>
<keyword evidence="3" id="KW-0647">Proteasome</keyword>
<gene>
    <name evidence="7" type="primary">LOC117642881</name>
</gene>
<dbReference type="GeneID" id="117642881"/>
<dbReference type="KEGG" id="tpal:117642881"/>
<dbReference type="InterPro" id="IPR051179">
    <property type="entry name" value="WD_repeat_multifunction"/>
</dbReference>
<evidence type="ECO:0000256" key="2">
    <source>
        <dbReference type="ARBA" id="ARBA00022737"/>
    </source>
</evidence>
<dbReference type="PROSITE" id="PS50294">
    <property type="entry name" value="WD_REPEATS_REGION"/>
    <property type="match status" value="2"/>
</dbReference>
<dbReference type="InterPro" id="IPR036322">
    <property type="entry name" value="WD40_repeat_dom_sf"/>
</dbReference>
<dbReference type="RefSeq" id="XP_034237389.1">
    <property type="nucleotide sequence ID" value="XM_034381498.1"/>
</dbReference>
<keyword evidence="2" id="KW-0677">Repeat</keyword>
<evidence type="ECO:0000256" key="3">
    <source>
        <dbReference type="ARBA" id="ARBA00022942"/>
    </source>
</evidence>
<dbReference type="Pfam" id="PF00400">
    <property type="entry name" value="WD40"/>
    <property type="match status" value="2"/>
</dbReference>
<proteinExistence type="inferred from homology"/>